<dbReference type="Proteomes" id="UP000245938">
    <property type="component" value="Unassembled WGS sequence"/>
</dbReference>
<dbReference type="InterPro" id="IPR003439">
    <property type="entry name" value="ABC_transporter-like_ATP-bd"/>
</dbReference>
<dbReference type="GO" id="GO:0005524">
    <property type="term" value="F:ATP binding"/>
    <property type="evidence" value="ECO:0007669"/>
    <property type="project" value="UniProtKB-KW"/>
</dbReference>
<name>A0A2U3AR35_9BACL</name>
<keyword evidence="3" id="KW-0547">Nucleotide-binding</keyword>
<dbReference type="Gene3D" id="3.40.50.300">
    <property type="entry name" value="P-loop containing nucleotide triphosphate hydrolases"/>
    <property type="match status" value="1"/>
</dbReference>
<dbReference type="PANTHER" id="PTHR42711:SF5">
    <property type="entry name" value="ABC TRANSPORTER ATP-BINDING PROTEIN NATA"/>
    <property type="match status" value="1"/>
</dbReference>
<dbReference type="PROSITE" id="PS50893">
    <property type="entry name" value="ABC_TRANSPORTER_2"/>
    <property type="match status" value="1"/>
</dbReference>
<keyword evidence="4" id="KW-0067">ATP-binding</keyword>
<dbReference type="RefSeq" id="WP_109304607.1">
    <property type="nucleotide sequence ID" value="NZ_BJUF01000088.1"/>
</dbReference>
<evidence type="ECO:0000313" key="6">
    <source>
        <dbReference type="EMBL" id="PWI26984.1"/>
    </source>
</evidence>
<comment type="caution">
    <text evidence="6">The sequence shown here is derived from an EMBL/GenBank/DDBJ whole genome shotgun (WGS) entry which is preliminary data.</text>
</comment>
<comment type="similarity">
    <text evidence="1">Belongs to the ABC transporter superfamily.</text>
</comment>
<protein>
    <recommendedName>
        <fullName evidence="5">ABC transporter domain-containing protein</fullName>
    </recommendedName>
</protein>
<dbReference type="Pfam" id="PF00005">
    <property type="entry name" value="ABC_tran"/>
    <property type="match status" value="1"/>
</dbReference>
<evidence type="ECO:0000256" key="3">
    <source>
        <dbReference type="ARBA" id="ARBA00022741"/>
    </source>
</evidence>
<keyword evidence="7" id="KW-1185">Reference proteome</keyword>
<dbReference type="EMBL" id="QFVR01000001">
    <property type="protein sequence ID" value="PWI26984.1"/>
    <property type="molecule type" value="Genomic_DNA"/>
</dbReference>
<dbReference type="OrthoDB" id="9804819at2"/>
<dbReference type="InterPro" id="IPR027417">
    <property type="entry name" value="P-loop_NTPase"/>
</dbReference>
<evidence type="ECO:0000313" key="7">
    <source>
        <dbReference type="Proteomes" id="UP000245938"/>
    </source>
</evidence>
<sequence length="204" mass="22927">MTILEIDQLSITVNNKKIVHNSKLLIEEVGIYGLIGGRDAGKTLLFEWLSGQLAPLEGEIQITEKKQEQLLQASLVKIKPLLVNLTIFENLRVLCSNADSVSEADIVWYLSFVGLNQSDNRLVSALSKAEKYRLAIALSLIDNPSILLLDEPFFDFTIEDFNMIQHILSKIIESNIAIVIATRNEEGIRPLCKRVFRLAHGKLQ</sequence>
<reference evidence="6 7" key="1">
    <citation type="submission" date="2018-05" db="EMBL/GenBank/DDBJ databases">
        <title>Kurthia sibirica genome sequence.</title>
        <authorList>
            <person name="Maclea K.S."/>
            <person name="Goen A.E."/>
        </authorList>
    </citation>
    <scope>NUCLEOTIDE SEQUENCE [LARGE SCALE GENOMIC DNA]</scope>
    <source>
        <strain evidence="6 7">ATCC 49154</strain>
    </source>
</reference>
<accession>A0A2U3AR35</accession>
<proteinExistence type="inferred from homology"/>
<dbReference type="PANTHER" id="PTHR42711">
    <property type="entry name" value="ABC TRANSPORTER ATP-BINDING PROTEIN"/>
    <property type="match status" value="1"/>
</dbReference>
<gene>
    <name evidence="6" type="ORF">DEX24_01430</name>
</gene>
<evidence type="ECO:0000256" key="4">
    <source>
        <dbReference type="ARBA" id="ARBA00022840"/>
    </source>
</evidence>
<dbReference type="InterPro" id="IPR050763">
    <property type="entry name" value="ABC_transporter_ATP-binding"/>
</dbReference>
<evidence type="ECO:0000256" key="1">
    <source>
        <dbReference type="ARBA" id="ARBA00005417"/>
    </source>
</evidence>
<dbReference type="SUPFAM" id="SSF52540">
    <property type="entry name" value="P-loop containing nucleoside triphosphate hydrolases"/>
    <property type="match status" value="1"/>
</dbReference>
<dbReference type="AlphaFoldDB" id="A0A2U3AR35"/>
<evidence type="ECO:0000259" key="5">
    <source>
        <dbReference type="PROSITE" id="PS50893"/>
    </source>
</evidence>
<keyword evidence="2" id="KW-0813">Transport</keyword>
<dbReference type="GO" id="GO:0016887">
    <property type="term" value="F:ATP hydrolysis activity"/>
    <property type="evidence" value="ECO:0007669"/>
    <property type="project" value="InterPro"/>
</dbReference>
<organism evidence="6 7">
    <name type="scientific">Kurthia sibirica</name>
    <dbReference type="NCBI Taxonomy" id="202750"/>
    <lineage>
        <taxon>Bacteria</taxon>
        <taxon>Bacillati</taxon>
        <taxon>Bacillota</taxon>
        <taxon>Bacilli</taxon>
        <taxon>Bacillales</taxon>
        <taxon>Caryophanaceae</taxon>
        <taxon>Kurthia</taxon>
    </lineage>
</organism>
<feature type="domain" description="ABC transporter" evidence="5">
    <location>
        <begin position="4"/>
        <end position="204"/>
    </location>
</feature>
<evidence type="ECO:0000256" key="2">
    <source>
        <dbReference type="ARBA" id="ARBA00022448"/>
    </source>
</evidence>